<name>A0A1M6M5B3_9FLAO</name>
<keyword evidence="2" id="KW-1185">Reference proteome</keyword>
<accession>A0A1M6M5B3</accession>
<dbReference type="Gene3D" id="3.30.160.100">
    <property type="entry name" value="Ribosome hibernation promotion factor-like"/>
    <property type="match status" value="1"/>
</dbReference>
<dbReference type="RefSeq" id="WP_072785839.1">
    <property type="nucleotide sequence ID" value="NZ_FQZH01000006.1"/>
</dbReference>
<dbReference type="Proteomes" id="UP000184232">
    <property type="component" value="Unassembled WGS sequence"/>
</dbReference>
<keyword evidence="1" id="KW-0689">Ribosomal protein</keyword>
<evidence type="ECO:0000313" key="1">
    <source>
        <dbReference type="EMBL" id="SHJ78664.1"/>
    </source>
</evidence>
<proteinExistence type="predicted"/>
<dbReference type="EMBL" id="FQZH01000006">
    <property type="protein sequence ID" value="SHJ78664.1"/>
    <property type="molecule type" value="Genomic_DNA"/>
</dbReference>
<reference evidence="1 2" key="1">
    <citation type="submission" date="2016-11" db="EMBL/GenBank/DDBJ databases">
        <authorList>
            <person name="Jaros S."/>
            <person name="Januszkiewicz K."/>
            <person name="Wedrychowicz H."/>
        </authorList>
    </citation>
    <scope>NUCLEOTIDE SEQUENCE [LARGE SCALE GENOMIC DNA]</scope>
    <source>
        <strain evidence="1 2">DSM 22807</strain>
    </source>
</reference>
<evidence type="ECO:0000313" key="2">
    <source>
        <dbReference type="Proteomes" id="UP000184232"/>
    </source>
</evidence>
<dbReference type="OrthoDB" id="121633at2"/>
<protein>
    <submittedName>
        <fullName evidence="1">Sigma 54 modulation protein / S30EA ribosomal protein</fullName>
    </submittedName>
</protein>
<dbReference type="SUPFAM" id="SSF69754">
    <property type="entry name" value="Ribosome binding protein Y (YfiA homologue)"/>
    <property type="match status" value="1"/>
</dbReference>
<dbReference type="InterPro" id="IPR036567">
    <property type="entry name" value="RHF-like"/>
</dbReference>
<organism evidence="1 2">
    <name type="scientific">Flavobacterium haoranii</name>
    <dbReference type="NCBI Taxonomy" id="683124"/>
    <lineage>
        <taxon>Bacteria</taxon>
        <taxon>Pseudomonadati</taxon>
        <taxon>Bacteroidota</taxon>
        <taxon>Flavobacteriia</taxon>
        <taxon>Flavobacteriales</taxon>
        <taxon>Flavobacteriaceae</taxon>
        <taxon>Flavobacterium</taxon>
    </lineage>
</organism>
<dbReference type="InterPro" id="IPR003489">
    <property type="entry name" value="RHF/RaiA"/>
</dbReference>
<dbReference type="AlphaFoldDB" id="A0A1M6M5B3"/>
<dbReference type="GO" id="GO:0005840">
    <property type="term" value="C:ribosome"/>
    <property type="evidence" value="ECO:0007669"/>
    <property type="project" value="UniProtKB-KW"/>
</dbReference>
<dbReference type="Pfam" id="PF02482">
    <property type="entry name" value="Ribosomal_S30AE"/>
    <property type="match status" value="1"/>
</dbReference>
<keyword evidence="1" id="KW-0687">Ribonucleoprotein</keyword>
<dbReference type="STRING" id="683124.SAMN05444337_2634"/>
<gene>
    <name evidence="1" type="ORF">SAMN05444337_2634</name>
</gene>
<sequence>MLVQINTDKNIEGHKRMNDFFEEEIRKDLARFDELVTRIEVHLEDENGDKGGKNDKRCVIEARIEKKNPIAVTSNGDTPEKAFYDALHKVKRLLSNEKEKIKAH</sequence>